<dbReference type="Pfam" id="PF04083">
    <property type="entry name" value="Abhydro_lipase"/>
    <property type="match status" value="1"/>
</dbReference>
<feature type="domain" description="J" evidence="3">
    <location>
        <begin position="1246"/>
        <end position="1310"/>
    </location>
</feature>
<keyword evidence="5" id="KW-1185">Reference proteome</keyword>
<dbReference type="SMART" id="SM00271">
    <property type="entry name" value="DnaJ"/>
    <property type="match status" value="1"/>
</dbReference>
<evidence type="ECO:0000256" key="1">
    <source>
        <dbReference type="SAM" id="MobiDB-lite"/>
    </source>
</evidence>
<reference evidence="4" key="1">
    <citation type="submission" date="2015-04" db="UniProtKB">
        <authorList>
            <consortium name="EnsemblPlants"/>
        </authorList>
    </citation>
    <scope>IDENTIFICATION</scope>
</reference>
<feature type="compositionally biased region" description="Polar residues" evidence="1">
    <location>
        <begin position="1135"/>
        <end position="1157"/>
    </location>
</feature>
<keyword evidence="2" id="KW-0472">Membrane</keyword>
<dbReference type="InterPro" id="IPR022226">
    <property type="entry name" value="DUF3752"/>
</dbReference>
<dbReference type="SUPFAM" id="SSF53474">
    <property type="entry name" value="alpha/beta-Hydrolases"/>
    <property type="match status" value="1"/>
</dbReference>
<evidence type="ECO:0000313" key="4">
    <source>
        <dbReference type="EnsemblPlants" id="OPUNC01G18500.1"/>
    </source>
</evidence>
<dbReference type="GO" id="GO:0005783">
    <property type="term" value="C:endoplasmic reticulum"/>
    <property type="evidence" value="ECO:0007669"/>
    <property type="project" value="UniProtKB-ARBA"/>
</dbReference>
<dbReference type="CDD" id="cd06257">
    <property type="entry name" value="DnaJ"/>
    <property type="match status" value="1"/>
</dbReference>
<feature type="compositionally biased region" description="Low complexity" evidence="1">
    <location>
        <begin position="940"/>
        <end position="961"/>
    </location>
</feature>
<evidence type="ECO:0000313" key="5">
    <source>
        <dbReference type="Proteomes" id="UP000026962"/>
    </source>
</evidence>
<dbReference type="InterPro" id="IPR001623">
    <property type="entry name" value="DnaJ_domain"/>
</dbReference>
<sequence>MSCSHPCGRCISWTRLFPNFFFPTRCGYGNRWGPNRPSPLLRFFGFAVSVSVCCAPSSPSFLFPPDFFNLPRLALRRSFQKTPWRPNPRLPCVNRRAIMLQEFVDNVIAVIKESVKTFTYESLNNIARLINGISALLLTLLPGKANMLEGISGWELRPSFRGPRLPRWMESGVSSFNEFIHELSVDSDGESVADSIPGDDENEDFICPSSPLSQSSRLSHTSSFGRRDRRLRRPIRYAISWILWPVRFLVSLLVILFNAIKFRIMQTSNKPPESPHISRNFRSRRGLHIKDQVLQRTTDRRRGVVEDLHLAIEIFIESVFDIVHKGAHYVLSPSEVWKKLFCWIHGSSNSSSSSPVVDVPTANVGSDNPAPTERKTIYRHPLNTDSRTCEDVITELGYPFEAIKVVTSDGYVLLLERIPRRDSQKVVLLQHGILDSSMGWVSNGVVGSPAFAAYDQGYDVFLGNLRGLVSREHVDKNISSYKYWKYSVNEHGTKDMPAIVEEIHKIKTSELGRSRPYISEETEDQNDKIKNLEVQASQDDERDNQSYKLCAVCHSLGGAVMLMYVVTSRIAQKPHRLSRLVLLSPAGFHEDSNVVFSMVEKLILFVGPVLAPFIPGLYIPTRFFRMLLNKLARDFNNYPALGGLVQTLMGYVVGGDSSNWVGVLGLPHYNMDDMPGVSFHVALHLAQIKRAKRFQMYDYGSPVANMEAYGTPEPLDLGAHYGLIDIPVDLVAGQRDRVISPSMVKKHYKLMRKAGVEVSYNEFEYAHLDFTFSHREELLSYVMSRLLLVSDPGKGHIKQTSVRLRKLKKAQSEIENASDSKEHNGIDNAEMMSGWIPQPQTNNNESGTHQVGSFPLPPSLDYKLFQEFICKNKFLKSKNCPHHKFTITIHKPGGPEGRRACLPVLAGRRTEKMGRGDGEEKEGKRRRGRRSSSGKRSRHLSSSDPDSASSPSPSSASSPSRSPERRSRSRSSSKRMKSSSSLSRRHRHHHHKSSCRSRRSRDDDDDERRRRRRRRRDEERGRRGGDASESSGSGSEEPDRAEEAREIVRDILGDFPAVAGELRQLLQMIDNGEGIDISGISDKPLVKRLKKLFRSLKLRESSNGAYLLPPKSVPTLDVVGSVLVASGELADNENKNPVSPTRQEQPSSNFDVQNKSDNTPEEPAKNDADEQPPKRRVIGPAMPSRELLAAAAEMTEALRSRDAEVEADDGFLIGPPPPAMVAEAASANEAERFEEVTRILAADENSPYDVVGINWKMSSDNIKKRYWKLSLLVHPDKCPHPSAQEAFVKLNNAFKDLQDPEKRGVIDEKIKKKEEMEQFEVELKAMREAAEWRRLQGVSLEGDDELLAVPKQAEAPKRDEWMTTLPPERKPGVPMHSTTSFSMNGKEGRGDTSVWTDTPLDRAQKAQQNYLEAYNKAKAIADADEEKIKTSDASLVDKYNSSKRSVSLVQKHRESKKEKKKQKQREKEEWEGNHPWKPWDREKDLTAGRQNVNLDPENMAQGLSSRFSSGAVQRNFL</sequence>
<dbReference type="Pfam" id="PF12572">
    <property type="entry name" value="DUF3752"/>
    <property type="match status" value="1"/>
</dbReference>
<keyword evidence="2" id="KW-0812">Transmembrane</keyword>
<dbReference type="Gramene" id="OPUNC01G18500.1">
    <property type="protein sequence ID" value="OPUNC01G18500.1"/>
    <property type="gene ID" value="OPUNC01G18500"/>
</dbReference>
<feature type="compositionally biased region" description="Basic and acidic residues" evidence="1">
    <location>
        <begin position="1162"/>
        <end position="1173"/>
    </location>
</feature>
<dbReference type="PROSITE" id="PS50076">
    <property type="entry name" value="DNAJ_2"/>
    <property type="match status" value="1"/>
</dbReference>
<feature type="region of interest" description="Disordered" evidence="1">
    <location>
        <begin position="1130"/>
        <end position="1181"/>
    </location>
</feature>
<dbReference type="eggNOG" id="KOG4188">
    <property type="taxonomic scope" value="Eukaryota"/>
</dbReference>
<feature type="compositionally biased region" description="Basic residues" evidence="1">
    <location>
        <begin position="967"/>
        <end position="999"/>
    </location>
</feature>
<feature type="compositionally biased region" description="Basic and acidic residues" evidence="1">
    <location>
        <begin position="1016"/>
        <end position="1026"/>
    </location>
</feature>
<feature type="transmembrane region" description="Helical" evidence="2">
    <location>
        <begin position="237"/>
        <end position="260"/>
    </location>
</feature>
<name>A0A0E0JJL8_ORYPU</name>
<dbReference type="eggNOG" id="KOG2624">
    <property type="taxonomic scope" value="Eukaryota"/>
</dbReference>
<dbReference type="Pfam" id="PF00226">
    <property type="entry name" value="DnaJ"/>
    <property type="match status" value="1"/>
</dbReference>
<dbReference type="FunFam" id="3.40.50.1820:FF:000091">
    <property type="entry name" value="Gastric triacylglycerol lipase"/>
    <property type="match status" value="1"/>
</dbReference>
<proteinExistence type="predicted"/>
<dbReference type="Gene3D" id="3.40.50.1820">
    <property type="entry name" value="alpha/beta hydrolase"/>
    <property type="match status" value="1"/>
</dbReference>
<dbReference type="PANTHER" id="PTHR47422">
    <property type="entry name" value="DNAJ HEAT SHOCK N-TERMINAL DOMAIN-CONTAINING PROTEIN"/>
    <property type="match status" value="1"/>
</dbReference>
<dbReference type="Gene3D" id="1.10.287.110">
    <property type="entry name" value="DnaJ domain"/>
    <property type="match status" value="1"/>
</dbReference>
<protein>
    <recommendedName>
        <fullName evidence="3">J domain-containing protein</fullName>
    </recommendedName>
</protein>
<dbReference type="STRING" id="4537.A0A0E0JJL8"/>
<organism evidence="4">
    <name type="scientific">Oryza punctata</name>
    <name type="common">Red rice</name>
    <dbReference type="NCBI Taxonomy" id="4537"/>
    <lineage>
        <taxon>Eukaryota</taxon>
        <taxon>Viridiplantae</taxon>
        <taxon>Streptophyta</taxon>
        <taxon>Embryophyta</taxon>
        <taxon>Tracheophyta</taxon>
        <taxon>Spermatophyta</taxon>
        <taxon>Magnoliopsida</taxon>
        <taxon>Liliopsida</taxon>
        <taxon>Poales</taxon>
        <taxon>Poaceae</taxon>
        <taxon>BOP clade</taxon>
        <taxon>Oryzoideae</taxon>
        <taxon>Oryzeae</taxon>
        <taxon>Oryzinae</taxon>
        <taxon>Oryza</taxon>
    </lineage>
</organism>
<evidence type="ECO:0000259" key="3">
    <source>
        <dbReference type="PROSITE" id="PS50076"/>
    </source>
</evidence>
<dbReference type="InterPro" id="IPR029058">
    <property type="entry name" value="AB_hydrolase_fold"/>
</dbReference>
<feature type="region of interest" description="Disordered" evidence="1">
    <location>
        <begin position="1362"/>
        <end position="1396"/>
    </location>
</feature>
<feature type="compositionally biased region" description="Basic residues" evidence="1">
    <location>
        <begin position="924"/>
        <end position="939"/>
    </location>
</feature>
<feature type="compositionally biased region" description="Basic and acidic residues" evidence="1">
    <location>
        <begin position="908"/>
        <end position="923"/>
    </location>
</feature>
<feature type="compositionally biased region" description="Basic and acidic residues" evidence="1">
    <location>
        <begin position="1465"/>
        <end position="1486"/>
    </location>
</feature>
<feature type="region of interest" description="Disordered" evidence="1">
    <location>
        <begin position="1421"/>
        <end position="1517"/>
    </location>
</feature>
<dbReference type="InterPro" id="IPR006693">
    <property type="entry name" value="AB_hydrolase_lipase"/>
</dbReference>
<feature type="transmembrane region" description="Helical" evidence="2">
    <location>
        <begin position="602"/>
        <end position="619"/>
    </location>
</feature>
<dbReference type="HOGENOM" id="CLU_247935_0_0_1"/>
<dbReference type="GO" id="GO:0006629">
    <property type="term" value="P:lipid metabolic process"/>
    <property type="evidence" value="ECO:0007669"/>
    <property type="project" value="InterPro"/>
</dbReference>
<keyword evidence="2" id="KW-1133">Transmembrane helix</keyword>
<feature type="region of interest" description="Disordered" evidence="1">
    <location>
        <begin position="354"/>
        <end position="374"/>
    </location>
</feature>
<reference evidence="4" key="2">
    <citation type="submission" date="2018-05" db="EMBL/GenBank/DDBJ databases">
        <title>OpunRS2 (Oryza punctata Reference Sequence Version 2).</title>
        <authorList>
            <person name="Zhang J."/>
            <person name="Kudrna D."/>
            <person name="Lee S."/>
            <person name="Talag J."/>
            <person name="Welchert J."/>
            <person name="Wing R.A."/>
        </authorList>
    </citation>
    <scope>NUCLEOTIDE SEQUENCE [LARGE SCALE GENOMIC DNA]</scope>
</reference>
<dbReference type="InterPro" id="IPR036869">
    <property type="entry name" value="J_dom_sf"/>
</dbReference>
<dbReference type="eggNOG" id="KOG0714">
    <property type="taxonomic scope" value="Eukaryota"/>
</dbReference>
<feature type="compositionally biased region" description="Polar residues" evidence="1">
    <location>
        <begin position="1501"/>
        <end position="1517"/>
    </location>
</feature>
<dbReference type="PRINTS" id="PR00625">
    <property type="entry name" value="JDOMAIN"/>
</dbReference>
<dbReference type="EnsemblPlants" id="OPUNC01G18500.1">
    <property type="protein sequence ID" value="OPUNC01G18500.1"/>
    <property type="gene ID" value="OPUNC01G18500"/>
</dbReference>
<evidence type="ECO:0000256" key="2">
    <source>
        <dbReference type="SAM" id="Phobius"/>
    </source>
</evidence>
<dbReference type="SUPFAM" id="SSF46565">
    <property type="entry name" value="Chaperone J-domain"/>
    <property type="match status" value="1"/>
</dbReference>
<feature type="compositionally biased region" description="Basic and acidic residues" evidence="1">
    <location>
        <begin position="1362"/>
        <end position="1371"/>
    </location>
</feature>
<dbReference type="Proteomes" id="UP000026962">
    <property type="component" value="Chromosome 1"/>
</dbReference>
<feature type="region of interest" description="Disordered" evidence="1">
    <location>
        <begin position="891"/>
        <end position="1043"/>
    </location>
</feature>
<accession>A0A0E0JJL8</accession>
<dbReference type="PANTHER" id="PTHR47422:SF1">
    <property type="entry name" value="DNAJ HEAT SHOCK N-TERMINAL DOMAIN-CONTAINING PROTEIN"/>
    <property type="match status" value="1"/>
</dbReference>